<dbReference type="InterPro" id="IPR037046">
    <property type="entry name" value="AlkA_N_sf"/>
</dbReference>
<evidence type="ECO:0000256" key="4">
    <source>
        <dbReference type="ARBA" id="ARBA00022763"/>
    </source>
</evidence>
<dbReference type="AlphaFoldDB" id="A0A1V4ERH7"/>
<dbReference type="CDD" id="cd00056">
    <property type="entry name" value="ENDO3c"/>
    <property type="match status" value="1"/>
</dbReference>
<evidence type="ECO:0000313" key="8">
    <source>
        <dbReference type="Proteomes" id="UP000190229"/>
    </source>
</evidence>
<dbReference type="GO" id="GO:0032993">
    <property type="term" value="C:protein-DNA complex"/>
    <property type="evidence" value="ECO:0007669"/>
    <property type="project" value="TreeGrafter"/>
</dbReference>
<comment type="catalytic activity">
    <reaction evidence="1">
        <text>Hydrolysis of alkylated DNA, releasing 3-methyladenine, 3-methylguanine, 7-methylguanine and 7-methyladenine.</text>
        <dbReference type="EC" id="3.2.2.21"/>
    </reaction>
</comment>
<dbReference type="Pfam" id="PF00730">
    <property type="entry name" value="HhH-GPD"/>
    <property type="match status" value="1"/>
</dbReference>
<dbReference type="GO" id="GO:0005737">
    <property type="term" value="C:cytoplasm"/>
    <property type="evidence" value="ECO:0007669"/>
    <property type="project" value="TreeGrafter"/>
</dbReference>
<comment type="similarity">
    <text evidence="2">Belongs to the alkylbase DNA glycosidase AlkA family.</text>
</comment>
<dbReference type="EC" id="3.2.2.21" evidence="3"/>
<evidence type="ECO:0000256" key="1">
    <source>
        <dbReference type="ARBA" id="ARBA00000086"/>
    </source>
</evidence>
<dbReference type="GO" id="GO:0006307">
    <property type="term" value="P:DNA alkylation repair"/>
    <property type="evidence" value="ECO:0007669"/>
    <property type="project" value="TreeGrafter"/>
</dbReference>
<feature type="domain" description="HhH-GPD" evidence="6">
    <location>
        <begin position="131"/>
        <end position="295"/>
    </location>
</feature>
<keyword evidence="5" id="KW-0234">DNA repair</keyword>
<proteinExistence type="inferred from homology"/>
<evidence type="ECO:0000259" key="6">
    <source>
        <dbReference type="SMART" id="SM00478"/>
    </source>
</evidence>
<protein>
    <recommendedName>
        <fullName evidence="3">DNA-3-methyladenine glycosylase II</fullName>
        <ecNumber evidence="3">3.2.2.21</ecNumber>
    </recommendedName>
</protein>
<dbReference type="GO" id="GO:0006285">
    <property type="term" value="P:base-excision repair, AP site formation"/>
    <property type="evidence" value="ECO:0007669"/>
    <property type="project" value="TreeGrafter"/>
</dbReference>
<accession>A0A1V4ERH7</accession>
<dbReference type="SUPFAM" id="SSF48150">
    <property type="entry name" value="DNA-glycosylase"/>
    <property type="match status" value="1"/>
</dbReference>
<keyword evidence="8" id="KW-1185">Reference proteome</keyword>
<dbReference type="InterPro" id="IPR003265">
    <property type="entry name" value="HhH-GPD_domain"/>
</dbReference>
<keyword evidence="4" id="KW-0227">DNA damage</keyword>
<comment type="caution">
    <text evidence="7">The sequence shown here is derived from an EMBL/GenBank/DDBJ whole genome shotgun (WGS) entry which is preliminary data.</text>
</comment>
<gene>
    <name evidence="7" type="ORF">B2M26_10455</name>
</gene>
<organism evidence="7 8">
    <name type="scientific">Ferroacidibacillus organovorans</name>
    <dbReference type="NCBI Taxonomy" id="1765683"/>
    <lineage>
        <taxon>Bacteria</taxon>
        <taxon>Bacillati</taxon>
        <taxon>Bacillota</taxon>
        <taxon>Bacilli</taxon>
        <taxon>Bacillales</taxon>
        <taxon>Alicyclobacillaceae</taxon>
        <taxon>Ferroacidibacillus</taxon>
    </lineage>
</organism>
<evidence type="ECO:0000256" key="2">
    <source>
        <dbReference type="ARBA" id="ARBA00010817"/>
    </source>
</evidence>
<dbReference type="InterPro" id="IPR011257">
    <property type="entry name" value="DNA_glycosylase"/>
</dbReference>
<dbReference type="GO" id="GO:0032131">
    <property type="term" value="F:alkylated DNA binding"/>
    <property type="evidence" value="ECO:0007669"/>
    <property type="project" value="TreeGrafter"/>
</dbReference>
<dbReference type="PANTHER" id="PTHR43003">
    <property type="entry name" value="DNA-3-METHYLADENINE GLYCOSYLASE"/>
    <property type="match status" value="1"/>
</dbReference>
<dbReference type="GO" id="GO:0043916">
    <property type="term" value="F:DNA-7-methylguanine glycosylase activity"/>
    <property type="evidence" value="ECO:0007669"/>
    <property type="project" value="TreeGrafter"/>
</dbReference>
<dbReference type="Gene3D" id="1.10.1670.10">
    <property type="entry name" value="Helix-hairpin-Helix base-excision DNA repair enzymes (C-terminal)"/>
    <property type="match status" value="1"/>
</dbReference>
<dbReference type="FunFam" id="1.10.340.30:FF:000004">
    <property type="entry name" value="DNA-3-methyladenine glycosylase II"/>
    <property type="match status" value="1"/>
</dbReference>
<sequence>MDILTPLEPFDFSKMLERPLSRPSKVTVIDAETSSFTRAMRLNARVIPITITGKGTVERPLLQLVYPQVHDHERTEIHQKIKHIFSTHVNVVDFYALVTPDVAWRPLLKPLYGLRPIQDADLFESMVKIIIGQQLNVQFAATLVERLVDLGEERVTWGGRFLPVFPSPEQVASWSYDQLRERSFSQRKAEYVIDFARSVVDGKVDLESFRQMPDEQVYEQLIPLRGIGRWTVECFLLFGIGRQDIIPAADIGVQNALQKLTGMEYRPREEEVRHITAKWAPFRSFVTYYLWQSLIQEKQNA</sequence>
<dbReference type="SMART" id="SM00478">
    <property type="entry name" value="ENDO3c"/>
    <property type="match status" value="1"/>
</dbReference>
<reference evidence="7 8" key="1">
    <citation type="submission" date="2017-02" db="EMBL/GenBank/DDBJ databases">
        <title>Draft genome of Acidibacillus ferrooxidans Huett2.</title>
        <authorList>
            <person name="Schopf S."/>
        </authorList>
    </citation>
    <scope>NUCLEOTIDE SEQUENCE [LARGE SCALE GENOMIC DNA]</scope>
    <source>
        <strain evidence="7 8">Huett2</strain>
    </source>
</reference>
<dbReference type="Gene3D" id="1.10.340.30">
    <property type="entry name" value="Hypothetical protein, domain 2"/>
    <property type="match status" value="1"/>
</dbReference>
<evidence type="ECO:0000256" key="3">
    <source>
        <dbReference type="ARBA" id="ARBA00012000"/>
    </source>
</evidence>
<dbReference type="PANTHER" id="PTHR43003:SF5">
    <property type="entry name" value="DNA-3-METHYLADENINE GLYCOSYLASE"/>
    <property type="match status" value="1"/>
</dbReference>
<name>A0A1V4ERH7_9BACL</name>
<dbReference type="GO" id="GO:0008725">
    <property type="term" value="F:DNA-3-methyladenine glycosylase activity"/>
    <property type="evidence" value="ECO:0007669"/>
    <property type="project" value="TreeGrafter"/>
</dbReference>
<dbReference type="InterPro" id="IPR051912">
    <property type="entry name" value="Alkylbase_DNA_Glycosylase/TA"/>
</dbReference>
<dbReference type="RefSeq" id="WP_079291064.1">
    <property type="nucleotide sequence ID" value="NZ_MWPS01000027.1"/>
</dbReference>
<dbReference type="EMBL" id="MWPS01000027">
    <property type="protein sequence ID" value="OPG15501.1"/>
    <property type="molecule type" value="Genomic_DNA"/>
</dbReference>
<evidence type="ECO:0000256" key="5">
    <source>
        <dbReference type="ARBA" id="ARBA00023204"/>
    </source>
</evidence>
<dbReference type="Proteomes" id="UP000190229">
    <property type="component" value="Unassembled WGS sequence"/>
</dbReference>
<evidence type="ECO:0000313" key="7">
    <source>
        <dbReference type="EMBL" id="OPG15501.1"/>
    </source>
</evidence>
<dbReference type="InterPro" id="IPR023170">
    <property type="entry name" value="HhH_base_excis_C"/>
</dbReference>
<dbReference type="Gene3D" id="3.30.310.20">
    <property type="entry name" value="DNA-3-methyladenine glycosylase AlkA, N-terminal domain"/>
    <property type="match status" value="1"/>
</dbReference>